<evidence type="ECO:0000313" key="2">
    <source>
        <dbReference type="Proteomes" id="UP000316609"/>
    </source>
</evidence>
<name>A0A538TXT6_UNCEI</name>
<reference evidence="1 2" key="1">
    <citation type="journal article" date="2019" name="Nat. Microbiol.">
        <title>Mediterranean grassland soil C-N compound turnover is dependent on rainfall and depth, and is mediated by genomically divergent microorganisms.</title>
        <authorList>
            <person name="Diamond S."/>
            <person name="Andeer P.F."/>
            <person name="Li Z."/>
            <person name="Crits-Christoph A."/>
            <person name="Burstein D."/>
            <person name="Anantharaman K."/>
            <person name="Lane K.R."/>
            <person name="Thomas B.C."/>
            <person name="Pan C."/>
            <person name="Northen T.R."/>
            <person name="Banfield J.F."/>
        </authorList>
    </citation>
    <scope>NUCLEOTIDE SEQUENCE [LARGE SCALE GENOMIC DNA]</scope>
    <source>
        <strain evidence="1">WS_8</strain>
    </source>
</reference>
<protein>
    <recommendedName>
        <fullName evidence="3">Capsular biosynthesis protein</fullName>
    </recommendedName>
</protein>
<gene>
    <name evidence="1" type="ORF">E6K78_01200</name>
</gene>
<comment type="caution">
    <text evidence="1">The sequence shown here is derived from an EMBL/GenBank/DDBJ whole genome shotgun (WGS) entry which is preliminary data.</text>
</comment>
<proteinExistence type="predicted"/>
<dbReference type="EMBL" id="VBOY01000009">
    <property type="protein sequence ID" value="TMQ68452.1"/>
    <property type="molecule type" value="Genomic_DNA"/>
</dbReference>
<organism evidence="1 2">
    <name type="scientific">Eiseniibacteriota bacterium</name>
    <dbReference type="NCBI Taxonomy" id="2212470"/>
    <lineage>
        <taxon>Bacteria</taxon>
        <taxon>Candidatus Eiseniibacteriota</taxon>
    </lineage>
</organism>
<evidence type="ECO:0000313" key="1">
    <source>
        <dbReference type="EMBL" id="TMQ68452.1"/>
    </source>
</evidence>
<dbReference type="Proteomes" id="UP000316609">
    <property type="component" value="Unassembled WGS sequence"/>
</dbReference>
<evidence type="ECO:0008006" key="3">
    <source>
        <dbReference type="Google" id="ProtNLM"/>
    </source>
</evidence>
<sequence>MSAFEEFLEANRRFWRAAFAGYERADTALIEGSLGDEYLLHGILKVGLIFSRLNALKPVVSPPVLRRGARLALIRSMCPTIVPIRWLLLTQLMLKLPRLLRALRGLRAGADVVALEVAGAEIGPYIYDCVIGRFHVPTLEQLTWRMRLYAAFLLLYFFAFRAAVRKYRVRLVVLHDPAYLCGLLFQICRVDRIKCINAINLTIFQMRRYLPDGDYTDHYRRVEPDVLTRIPDEGPWRLALDDYMQRRITGHLDDHDVLTAFSSDKIALTRAELKRTYALASARPLVVLMAHVFADAPHAFGGVLFRDSYDWFLQSLRFLRRNGGINLLVKEHPSARLYGEQGLLRRIMSGEGCEHLLLQADVHTATVLRCADYVVTCGGTIGVEFTVFGKVAVLGARPPYAGLGFTVEPTRLDEYRTLLSSSIQRLPPLTAKETLTAKKTAFVMFEMMDAYDESLELGGIKYHFQKQYDREAFFRRVAEENSTPLETQRIFKVLRAFEDSRDPVLINWGKLNQSVTESAH</sequence>
<dbReference type="AlphaFoldDB" id="A0A538TXT6"/>
<accession>A0A538TXT6</accession>